<evidence type="ECO:0008006" key="3">
    <source>
        <dbReference type="Google" id="ProtNLM"/>
    </source>
</evidence>
<evidence type="ECO:0000313" key="1">
    <source>
        <dbReference type="EMBL" id="KAL2518224.1"/>
    </source>
</evidence>
<keyword evidence="2" id="KW-1185">Reference proteome</keyword>
<accession>A0ABD1TZT0</accession>
<organism evidence="1 2">
    <name type="scientific">Abeliophyllum distichum</name>
    <dbReference type="NCBI Taxonomy" id="126358"/>
    <lineage>
        <taxon>Eukaryota</taxon>
        <taxon>Viridiplantae</taxon>
        <taxon>Streptophyta</taxon>
        <taxon>Embryophyta</taxon>
        <taxon>Tracheophyta</taxon>
        <taxon>Spermatophyta</taxon>
        <taxon>Magnoliopsida</taxon>
        <taxon>eudicotyledons</taxon>
        <taxon>Gunneridae</taxon>
        <taxon>Pentapetalae</taxon>
        <taxon>asterids</taxon>
        <taxon>lamiids</taxon>
        <taxon>Lamiales</taxon>
        <taxon>Oleaceae</taxon>
        <taxon>Forsythieae</taxon>
        <taxon>Abeliophyllum</taxon>
    </lineage>
</organism>
<evidence type="ECO:0000313" key="2">
    <source>
        <dbReference type="Proteomes" id="UP001604336"/>
    </source>
</evidence>
<proteinExistence type="predicted"/>
<dbReference type="AlphaFoldDB" id="A0ABD1TZT0"/>
<dbReference type="Proteomes" id="UP001604336">
    <property type="component" value="Unassembled WGS sequence"/>
</dbReference>
<comment type="caution">
    <text evidence="1">The sequence shown here is derived from an EMBL/GenBank/DDBJ whole genome shotgun (WGS) entry which is preliminary data.</text>
</comment>
<protein>
    <recommendedName>
        <fullName evidence="3">Zinc finger PMZ-type domain-containing protein</fullName>
    </recommendedName>
</protein>
<name>A0ABD1TZT0_9LAMI</name>
<sequence>MKKLSGNHIATYSGNMNFEVRDMHGGVHAMALSSMTCSYRSWHLSELPCVHVMTSLSSRRMQANVMDYVASYYKKEAYLKTYSSSISLIPGLNYGPMQGSTH</sequence>
<gene>
    <name evidence="1" type="ORF">Adt_14471</name>
</gene>
<reference evidence="2" key="1">
    <citation type="submission" date="2024-07" db="EMBL/GenBank/DDBJ databases">
        <title>Two chromosome-level genome assemblies of Korean endemic species Abeliophyllum distichum and Forsythia ovata (Oleaceae).</title>
        <authorList>
            <person name="Jang H."/>
        </authorList>
    </citation>
    <scope>NUCLEOTIDE SEQUENCE [LARGE SCALE GENOMIC DNA]</scope>
</reference>
<dbReference type="EMBL" id="JBFOLK010000004">
    <property type="protein sequence ID" value="KAL2518224.1"/>
    <property type="molecule type" value="Genomic_DNA"/>
</dbReference>